<dbReference type="AlphaFoldDB" id="A0AAN9TGK9"/>
<proteinExistence type="predicted"/>
<sequence>MVGGESRSRGARRSNGLKTKSQCTLRASAWGLGTVCRRLRTSRGDDDDDDGVCKRRASSVEKTRVGRRHESGDDATFSRARRTRVRVVVQLSPGYRGLIVFELSPWYRGLISMRIRIESGYRQLLWTIWTEQYLLALRESKNIVSSRRATLKQPLEGDVVLMVDPSLRRGFWRTAIIDRLIRSGDGQVRSAQIRLAGEHCRSRNAIRRTYRNVPDRPYGQTQQTYTNRVRERAGFNMRDSTAGSAARLVVRRRRKSISSGVYRAAFFEASSRCTVTSACRSFPLVTGERAASGRARSSFADARRRYFSCRAAVSAGSFRARSSLVASPPRSDVVGGIDARARERACERQSRTRRESHVQCDNRLRRACARRAPRFAQPRTPRRGAESGRLERAYDASYLARRRARPHARTRTACASRVTFAAHTDANKVASFERFAIVDVNAFAVYRHAVECDERTPPNPREYPYSPGVSATYVSKTKVERNLCRGRKQPRSAYALSRSSTAAGDDDIFTHLALARTPLSRRADERRAIYPADRSGRGRRSTANVVRVFGVAARSLRRCATYPPALVSSSSSSDARECMSSGSGRAYSASYRCERRRADTFARSVARTYPATRTRSDERTVSRKSTSLPGSADVRVCTHTRTLVKKVTRPGGRVDSSESRARRSSPFVGGGLEGALSAARRSTERRPVADRVSHESTSVLWLILPVVICLSQRLSHACLNRTHVTWITVVILELIHADRAPTSASSFGGSPVVVGRSEGALLLDQNRPSVSTALRARVEPAAVIPAPIAYIKVVAVKKLVVGSVSSRRRTTERGRLASRLAFLQVIVPGVSAGRPAGRRIRAVVVGRVRSARASTAARLGAPGLSFRRWRRALGTSETRPPSKYCPRRRRVTASAWRVRAARAGRHVYFEQIRVLKAGSIVAGRALRARLRGASVRGLPVGAPRSRPRRPLLPSGVRRSPAGVTQRRFRSTPAVGRFSGPEVMINRDRRGHSYRDVRGEILGSSRDEPKRKHLPSMFSSDQERKLEVRRRSDTALVLTVNDAS</sequence>
<feature type="region of interest" description="Disordered" evidence="1">
    <location>
        <begin position="43"/>
        <end position="75"/>
    </location>
</feature>
<evidence type="ECO:0000313" key="3">
    <source>
        <dbReference type="EMBL" id="KAK7588028.1"/>
    </source>
</evidence>
<dbReference type="Pfam" id="PF18701">
    <property type="entry name" value="DUF5641"/>
    <property type="match status" value="1"/>
</dbReference>
<dbReference type="InterPro" id="IPR040676">
    <property type="entry name" value="DUF5641"/>
</dbReference>
<feature type="compositionally biased region" description="Basic and acidic residues" evidence="1">
    <location>
        <begin position="58"/>
        <end position="72"/>
    </location>
</feature>
<gene>
    <name evidence="3" type="ORF">V9T40_013515</name>
</gene>
<feature type="domain" description="DUF5641" evidence="2">
    <location>
        <begin position="121"/>
        <end position="200"/>
    </location>
</feature>
<feature type="compositionally biased region" description="Basic and acidic residues" evidence="1">
    <location>
        <begin position="999"/>
        <end position="1009"/>
    </location>
</feature>
<name>A0AAN9TGK9_9HEMI</name>
<dbReference type="EMBL" id="JBBCAQ010000026">
    <property type="protein sequence ID" value="KAK7588028.1"/>
    <property type="molecule type" value="Genomic_DNA"/>
</dbReference>
<keyword evidence="4" id="KW-1185">Reference proteome</keyword>
<feature type="region of interest" description="Disordered" evidence="1">
    <location>
        <begin position="647"/>
        <end position="689"/>
    </location>
</feature>
<accession>A0AAN9TGK9</accession>
<evidence type="ECO:0000259" key="2">
    <source>
        <dbReference type="Pfam" id="PF18701"/>
    </source>
</evidence>
<comment type="caution">
    <text evidence="3">The sequence shown here is derived from an EMBL/GenBank/DDBJ whole genome shotgun (WGS) entry which is preliminary data.</text>
</comment>
<organism evidence="3 4">
    <name type="scientific">Parthenolecanium corni</name>
    <dbReference type="NCBI Taxonomy" id="536013"/>
    <lineage>
        <taxon>Eukaryota</taxon>
        <taxon>Metazoa</taxon>
        <taxon>Ecdysozoa</taxon>
        <taxon>Arthropoda</taxon>
        <taxon>Hexapoda</taxon>
        <taxon>Insecta</taxon>
        <taxon>Pterygota</taxon>
        <taxon>Neoptera</taxon>
        <taxon>Paraneoptera</taxon>
        <taxon>Hemiptera</taxon>
        <taxon>Sternorrhyncha</taxon>
        <taxon>Coccoidea</taxon>
        <taxon>Coccidae</taxon>
        <taxon>Parthenolecanium</taxon>
    </lineage>
</organism>
<feature type="region of interest" description="Disordered" evidence="1">
    <location>
        <begin position="612"/>
        <end position="631"/>
    </location>
</feature>
<dbReference type="Proteomes" id="UP001367676">
    <property type="component" value="Unassembled WGS sequence"/>
</dbReference>
<evidence type="ECO:0000256" key="1">
    <source>
        <dbReference type="SAM" id="MobiDB-lite"/>
    </source>
</evidence>
<feature type="region of interest" description="Disordered" evidence="1">
    <location>
        <begin position="1"/>
        <end position="20"/>
    </location>
</feature>
<reference evidence="3 4" key="1">
    <citation type="submission" date="2024-03" db="EMBL/GenBank/DDBJ databases">
        <title>Adaptation during the transition from Ophiocordyceps entomopathogen to insect associate is accompanied by gene loss and intensified selection.</title>
        <authorList>
            <person name="Ward C.M."/>
            <person name="Onetto C.A."/>
            <person name="Borneman A.R."/>
        </authorList>
    </citation>
    <scope>NUCLEOTIDE SEQUENCE [LARGE SCALE GENOMIC DNA]</scope>
    <source>
        <strain evidence="3">AWRI1</strain>
        <tissue evidence="3">Single Adult Female</tissue>
    </source>
</reference>
<feature type="compositionally biased region" description="Low complexity" evidence="1">
    <location>
        <begin position="951"/>
        <end position="960"/>
    </location>
</feature>
<protein>
    <recommendedName>
        <fullName evidence="2">DUF5641 domain-containing protein</fullName>
    </recommendedName>
</protein>
<feature type="region of interest" description="Disordered" evidence="1">
    <location>
        <begin position="939"/>
        <end position="969"/>
    </location>
</feature>
<evidence type="ECO:0000313" key="4">
    <source>
        <dbReference type="Proteomes" id="UP001367676"/>
    </source>
</evidence>
<feature type="region of interest" description="Disordered" evidence="1">
    <location>
        <begin position="999"/>
        <end position="1024"/>
    </location>
</feature>